<evidence type="ECO:0000256" key="4">
    <source>
        <dbReference type="ARBA" id="ARBA00022670"/>
    </source>
</evidence>
<keyword evidence="7 9" id="KW-0862">Zinc</keyword>
<name>A0A4R9C5I6_9FIRM</name>
<evidence type="ECO:0000256" key="6">
    <source>
        <dbReference type="ARBA" id="ARBA00022801"/>
    </source>
</evidence>
<dbReference type="InterPro" id="IPR001948">
    <property type="entry name" value="Peptidase_M18"/>
</dbReference>
<dbReference type="PRINTS" id="PR00932">
    <property type="entry name" value="AMINO1PTASE"/>
</dbReference>
<proteinExistence type="inferred from homology"/>
<dbReference type="PANTHER" id="PTHR28570">
    <property type="entry name" value="ASPARTYL AMINOPEPTIDASE"/>
    <property type="match status" value="1"/>
</dbReference>
<dbReference type="GO" id="GO:0008270">
    <property type="term" value="F:zinc ion binding"/>
    <property type="evidence" value="ECO:0007669"/>
    <property type="project" value="InterPro"/>
</dbReference>
<dbReference type="AlphaFoldDB" id="A0A4R9C5I6"/>
<evidence type="ECO:0000256" key="5">
    <source>
        <dbReference type="ARBA" id="ARBA00022723"/>
    </source>
</evidence>
<evidence type="ECO:0000256" key="8">
    <source>
        <dbReference type="ARBA" id="ARBA00023049"/>
    </source>
</evidence>
<evidence type="ECO:0000256" key="9">
    <source>
        <dbReference type="RuleBase" id="RU004386"/>
    </source>
</evidence>
<dbReference type="OrthoDB" id="9764268at2"/>
<dbReference type="SUPFAM" id="SSF101821">
    <property type="entry name" value="Aminopeptidase/glucanase lid domain"/>
    <property type="match status" value="1"/>
</dbReference>
<keyword evidence="3 9" id="KW-0031">Aminopeptidase</keyword>
<dbReference type="GO" id="GO:0006508">
    <property type="term" value="P:proteolysis"/>
    <property type="evidence" value="ECO:0007669"/>
    <property type="project" value="UniProtKB-KW"/>
</dbReference>
<dbReference type="PANTHER" id="PTHR28570:SF3">
    <property type="entry name" value="ASPARTYL AMINOPEPTIDASE"/>
    <property type="match status" value="1"/>
</dbReference>
<keyword evidence="8 9" id="KW-0482">Metalloprotease</keyword>
<accession>A0A4R9C5I6</accession>
<dbReference type="Gene3D" id="2.30.250.10">
    <property type="entry name" value="Aminopeptidase i, Domain 2"/>
    <property type="match status" value="1"/>
</dbReference>
<dbReference type="CDD" id="cd05658">
    <property type="entry name" value="M18_DAP"/>
    <property type="match status" value="1"/>
</dbReference>
<evidence type="ECO:0000256" key="1">
    <source>
        <dbReference type="ARBA" id="ARBA00001947"/>
    </source>
</evidence>
<keyword evidence="6 9" id="KW-0378">Hydrolase</keyword>
<protein>
    <recommendedName>
        <fullName evidence="10">M18 family aminopeptidase</fullName>
        <ecNumber evidence="10">3.4.11.-</ecNumber>
    </recommendedName>
</protein>
<evidence type="ECO:0000256" key="10">
    <source>
        <dbReference type="RuleBase" id="RU004387"/>
    </source>
</evidence>
<dbReference type="RefSeq" id="WP_134712049.1">
    <property type="nucleotide sequence ID" value="NZ_CP119081.1"/>
</dbReference>
<evidence type="ECO:0000256" key="2">
    <source>
        <dbReference type="ARBA" id="ARBA00008290"/>
    </source>
</evidence>
<evidence type="ECO:0000256" key="7">
    <source>
        <dbReference type="ARBA" id="ARBA00022833"/>
    </source>
</evidence>
<organism evidence="11 12">
    <name type="scientific">Helcococcus ovis</name>
    <dbReference type="NCBI Taxonomy" id="72026"/>
    <lineage>
        <taxon>Bacteria</taxon>
        <taxon>Bacillati</taxon>
        <taxon>Bacillota</taxon>
        <taxon>Tissierellia</taxon>
        <taxon>Tissierellales</taxon>
        <taxon>Peptoniphilaceae</taxon>
        <taxon>Helcococcus</taxon>
    </lineage>
</organism>
<sequence>MKLNDKEIMDDLLKFLDKSVSMYHSTLNSVEMLKKNGFEKLELTERWKLKKQGKYYLVVNNSTVIGFVVGNNEKSGFKIVGAHTDSPGFKIKSNPIIKQSGYLQLNTEVYGGPILQSWFDRPLSIAGRVFVKGKTSYTPEVRLLNIDKDLVTIPSLAIHMTSVEERGKVPNAQTQALPIVGLGEEFDLDELIAKELDITKDEILSHDLFLCSREKAKILGVNGEFFQSGKIDNLGMIHAGLVSIINAQATDSTQIFVGFDNEEIGSSTQQGAASAMFKDVLKKISLSQGNDEQDFINQIYKSYMISADQAHAIHPNYISKADPTNKPKLNEGPVIKDSARKSYATDAFGKAVLLDIAKDNDIKLQIFHNRSDLRGGSTIGSIIETNTGIRNIDIGNPMLAMHSINEMAGTKDQLLMIKLMKAFYESK</sequence>
<evidence type="ECO:0000313" key="11">
    <source>
        <dbReference type="EMBL" id="TFF67268.1"/>
    </source>
</evidence>
<dbReference type="SUPFAM" id="SSF53187">
    <property type="entry name" value="Zn-dependent exopeptidases"/>
    <property type="match status" value="1"/>
</dbReference>
<dbReference type="GO" id="GO:0005737">
    <property type="term" value="C:cytoplasm"/>
    <property type="evidence" value="ECO:0007669"/>
    <property type="project" value="UniProtKB-ARBA"/>
</dbReference>
<dbReference type="GO" id="GO:0008237">
    <property type="term" value="F:metallopeptidase activity"/>
    <property type="evidence" value="ECO:0007669"/>
    <property type="project" value="UniProtKB-KW"/>
</dbReference>
<keyword evidence="12" id="KW-1185">Reference proteome</keyword>
<dbReference type="Pfam" id="PF02127">
    <property type="entry name" value="Peptidase_M18"/>
    <property type="match status" value="1"/>
</dbReference>
<dbReference type="InterPro" id="IPR023358">
    <property type="entry name" value="Peptidase_M18_dom2"/>
</dbReference>
<dbReference type="EMBL" id="SCFR01000003">
    <property type="protein sequence ID" value="TFF67268.1"/>
    <property type="molecule type" value="Genomic_DNA"/>
</dbReference>
<comment type="caution">
    <text evidence="11">The sequence shown here is derived from an EMBL/GenBank/DDBJ whole genome shotgun (WGS) entry which is preliminary data.</text>
</comment>
<dbReference type="Proteomes" id="UP000297454">
    <property type="component" value="Unassembled WGS sequence"/>
</dbReference>
<dbReference type="NCBIfam" id="NF002759">
    <property type="entry name" value="PRK02813.1"/>
    <property type="match status" value="1"/>
</dbReference>
<comment type="similarity">
    <text evidence="2 9">Belongs to the peptidase M18 family.</text>
</comment>
<dbReference type="EC" id="3.4.11.-" evidence="10"/>
<dbReference type="Gene3D" id="3.40.630.10">
    <property type="entry name" value="Zn peptidases"/>
    <property type="match status" value="1"/>
</dbReference>
<keyword evidence="4 9" id="KW-0645">Protease</keyword>
<gene>
    <name evidence="11" type="ORF">EQF91_01195</name>
</gene>
<evidence type="ECO:0000313" key="12">
    <source>
        <dbReference type="Proteomes" id="UP000297454"/>
    </source>
</evidence>
<dbReference type="GO" id="GO:0004177">
    <property type="term" value="F:aminopeptidase activity"/>
    <property type="evidence" value="ECO:0007669"/>
    <property type="project" value="UniProtKB-KW"/>
</dbReference>
<reference evidence="11 12" key="1">
    <citation type="submission" date="2019-01" db="EMBL/GenBank/DDBJ databases">
        <title>Draft Genome Sequences of Helcococcus ovis Strains Isolated from the Uterus and Vagina of Dairy Cows with Metritis.</title>
        <authorList>
            <person name="Cunha F."/>
            <person name="Jeon S.J."/>
            <person name="Kutzer P."/>
            <person name="Galvao K.N."/>
        </authorList>
    </citation>
    <scope>NUCLEOTIDE SEQUENCE [LARGE SCALE GENOMIC DNA]</scope>
    <source>
        <strain evidence="11 12">KG-37</strain>
    </source>
</reference>
<keyword evidence="5 9" id="KW-0479">Metal-binding</keyword>
<evidence type="ECO:0000256" key="3">
    <source>
        <dbReference type="ARBA" id="ARBA00022438"/>
    </source>
</evidence>
<dbReference type="GeneID" id="97031363"/>
<comment type="cofactor">
    <cofactor evidence="1 10">
        <name>Zn(2+)</name>
        <dbReference type="ChEBI" id="CHEBI:29105"/>
    </cofactor>
</comment>